<evidence type="ECO:0000256" key="4">
    <source>
        <dbReference type="ARBA" id="ARBA00012783"/>
    </source>
</evidence>
<dbReference type="AlphaFoldDB" id="A0A178LLV4"/>
<feature type="binding site" evidence="14">
    <location>
        <position position="94"/>
    </location>
    <ligand>
        <name>Zn(2+)</name>
        <dbReference type="ChEBI" id="CHEBI:29105"/>
        <note>catalytic</note>
    </ligand>
</feature>
<dbReference type="InterPro" id="IPR016192">
    <property type="entry name" value="APOBEC/CMP_deaminase_Zn-bd"/>
</dbReference>
<feature type="binding site" evidence="14">
    <location>
        <position position="97"/>
    </location>
    <ligand>
        <name>Zn(2+)</name>
        <dbReference type="ChEBI" id="CHEBI:29105"/>
        <note>catalytic</note>
    </ligand>
</feature>
<evidence type="ECO:0000256" key="15">
    <source>
        <dbReference type="RuleBase" id="RU364006"/>
    </source>
</evidence>
<evidence type="ECO:0000256" key="7">
    <source>
        <dbReference type="ARBA" id="ARBA00022801"/>
    </source>
</evidence>
<protein>
    <recommendedName>
        <fullName evidence="5 15">Cytidine deaminase</fullName>
        <ecNumber evidence="4 15">3.5.4.5</ecNumber>
    </recommendedName>
    <alternativeName>
        <fullName evidence="9 15">Cytidine aminohydrolase</fullName>
    </alternativeName>
</protein>
<dbReference type="SUPFAM" id="SSF53927">
    <property type="entry name" value="Cytidine deaminase-like"/>
    <property type="match status" value="1"/>
</dbReference>
<dbReference type="GO" id="GO:0042802">
    <property type="term" value="F:identical protein binding"/>
    <property type="evidence" value="ECO:0007669"/>
    <property type="project" value="UniProtKB-ARBA"/>
</dbReference>
<evidence type="ECO:0000256" key="10">
    <source>
        <dbReference type="ARBA" id="ARBA00049252"/>
    </source>
</evidence>
<evidence type="ECO:0000256" key="11">
    <source>
        <dbReference type="ARBA" id="ARBA00049558"/>
    </source>
</evidence>
<accession>A0A178LLV4</accession>
<evidence type="ECO:0000256" key="12">
    <source>
        <dbReference type="PIRSR" id="PIRSR606262-1"/>
    </source>
</evidence>
<dbReference type="PANTHER" id="PTHR11644:SF2">
    <property type="entry name" value="CYTIDINE DEAMINASE"/>
    <property type="match status" value="1"/>
</dbReference>
<dbReference type="RefSeq" id="WP_017640390.1">
    <property type="nucleotide sequence ID" value="NZ_LWCR01000002.1"/>
</dbReference>
<dbReference type="PROSITE" id="PS00903">
    <property type="entry name" value="CYT_DCMP_DEAMINASES_1"/>
    <property type="match status" value="1"/>
</dbReference>
<dbReference type="NCBIfam" id="TIGR01354">
    <property type="entry name" value="cyt_deam_tetra"/>
    <property type="match status" value="1"/>
</dbReference>
<evidence type="ECO:0000256" key="9">
    <source>
        <dbReference type="ARBA" id="ARBA00032005"/>
    </source>
</evidence>
<evidence type="ECO:0000256" key="1">
    <source>
        <dbReference type="ARBA" id="ARBA00001947"/>
    </source>
</evidence>
<feature type="binding site" evidence="13">
    <location>
        <begin position="48"/>
        <end position="54"/>
    </location>
    <ligand>
        <name>substrate</name>
    </ligand>
</feature>
<evidence type="ECO:0000256" key="2">
    <source>
        <dbReference type="ARBA" id="ARBA00003949"/>
    </source>
</evidence>
<evidence type="ECO:0000256" key="13">
    <source>
        <dbReference type="PIRSR" id="PIRSR606262-2"/>
    </source>
</evidence>
<evidence type="ECO:0000256" key="5">
    <source>
        <dbReference type="ARBA" id="ARBA00018266"/>
    </source>
</evidence>
<comment type="function">
    <text evidence="2 15">This enzyme scavenges exogenous and endogenous cytidine and 2'-deoxycytidine for UMP synthesis.</text>
</comment>
<dbReference type="GO" id="GO:0055086">
    <property type="term" value="P:nucleobase-containing small molecule metabolic process"/>
    <property type="evidence" value="ECO:0007669"/>
    <property type="project" value="UniProtKB-ARBA"/>
</dbReference>
<dbReference type="NCBIfam" id="NF004064">
    <property type="entry name" value="PRK05578.1"/>
    <property type="match status" value="1"/>
</dbReference>
<dbReference type="InterPro" id="IPR050202">
    <property type="entry name" value="Cyt/Deoxycyt_deaminase"/>
</dbReference>
<evidence type="ECO:0000256" key="8">
    <source>
        <dbReference type="ARBA" id="ARBA00022833"/>
    </source>
</evidence>
<comment type="cofactor">
    <cofactor evidence="1 14 15">
        <name>Zn(2+)</name>
        <dbReference type="ChEBI" id="CHEBI:29105"/>
    </cofactor>
</comment>
<keyword evidence="6 14" id="KW-0479">Metal-binding</keyword>
<dbReference type="GO" id="GO:0004126">
    <property type="term" value="F:cytidine deaminase activity"/>
    <property type="evidence" value="ECO:0007669"/>
    <property type="project" value="UniProtKB-UniRule"/>
</dbReference>
<dbReference type="Gene3D" id="3.40.140.10">
    <property type="entry name" value="Cytidine Deaminase, domain 2"/>
    <property type="match status" value="1"/>
</dbReference>
<dbReference type="InterPro" id="IPR002125">
    <property type="entry name" value="CMP_dCMP_dom"/>
</dbReference>
<keyword evidence="8 14" id="KW-0862">Zinc</keyword>
<comment type="catalytic activity">
    <reaction evidence="10 15">
        <text>2'-deoxycytidine + H2O + H(+) = 2'-deoxyuridine + NH4(+)</text>
        <dbReference type="Rhea" id="RHEA:13433"/>
        <dbReference type="ChEBI" id="CHEBI:15377"/>
        <dbReference type="ChEBI" id="CHEBI:15378"/>
        <dbReference type="ChEBI" id="CHEBI:15698"/>
        <dbReference type="ChEBI" id="CHEBI:16450"/>
        <dbReference type="ChEBI" id="CHEBI:28938"/>
        <dbReference type="EC" id="3.5.4.5"/>
    </reaction>
</comment>
<dbReference type="InterPro" id="IPR016193">
    <property type="entry name" value="Cytidine_deaminase-like"/>
</dbReference>
<dbReference type="InterPro" id="IPR006262">
    <property type="entry name" value="Cyt_deam_tetra"/>
</dbReference>
<evidence type="ECO:0000256" key="6">
    <source>
        <dbReference type="ARBA" id="ARBA00022723"/>
    </source>
</evidence>
<proteinExistence type="inferred from homology"/>
<comment type="similarity">
    <text evidence="3 15">Belongs to the cytidine and deoxycytidylate deaminase family.</text>
</comment>
<feature type="binding site" evidence="14">
    <location>
        <position position="59"/>
    </location>
    <ligand>
        <name>Zn(2+)</name>
        <dbReference type="ChEBI" id="CHEBI:29105"/>
        <note>catalytic</note>
    </ligand>
</feature>
<gene>
    <name evidence="16" type="ORF">A4V15_10665</name>
</gene>
<dbReference type="EMBL" id="LWCR01000002">
    <property type="protein sequence ID" value="OAN31892.1"/>
    <property type="molecule type" value="Genomic_DNA"/>
</dbReference>
<dbReference type="CDD" id="cd01283">
    <property type="entry name" value="cytidine_deaminase"/>
    <property type="match status" value="1"/>
</dbReference>
<dbReference type="FunFam" id="3.40.140.10:FF:000008">
    <property type="entry name" value="Cytidine deaminase"/>
    <property type="match status" value="1"/>
</dbReference>
<feature type="active site" description="Proton donor" evidence="12">
    <location>
        <position position="61"/>
    </location>
</feature>
<dbReference type="EC" id="3.5.4.5" evidence="4 15"/>
<evidence type="ECO:0000256" key="3">
    <source>
        <dbReference type="ARBA" id="ARBA00006576"/>
    </source>
</evidence>
<evidence type="ECO:0000256" key="14">
    <source>
        <dbReference type="PIRSR" id="PIRSR606262-3"/>
    </source>
</evidence>
<evidence type="ECO:0000313" key="16">
    <source>
        <dbReference type="EMBL" id="OAN31892.1"/>
    </source>
</evidence>
<dbReference type="GO" id="GO:0008270">
    <property type="term" value="F:zinc ion binding"/>
    <property type="evidence" value="ECO:0007669"/>
    <property type="project" value="UniProtKB-UniRule"/>
</dbReference>
<comment type="caution">
    <text evidence="16">The sequence shown here is derived from an EMBL/GenBank/DDBJ whole genome shotgun (WGS) entry which is preliminary data.</text>
</comment>
<dbReference type="PROSITE" id="PS51747">
    <property type="entry name" value="CYT_DCMP_DEAMINASES_2"/>
    <property type="match status" value="1"/>
</dbReference>
<dbReference type="Proteomes" id="UP000078356">
    <property type="component" value="Unassembled WGS sequence"/>
</dbReference>
<dbReference type="GO" id="GO:0005829">
    <property type="term" value="C:cytosol"/>
    <property type="evidence" value="ECO:0007669"/>
    <property type="project" value="TreeGrafter"/>
</dbReference>
<reference evidence="16 17" key="1">
    <citation type="submission" date="2016-04" db="EMBL/GenBank/DDBJ databases">
        <title>Draft Genome Sequences of Staphylococcus capitis Strain H36, S. capitis Strain H65, S. cohnii Strain H62, S. hominis Strain H69, Mycobacterium iranicum Strain H39, Plantibacter sp. Strain H53, Pseudomonas oryzihabitans Strain H72, and Microbacterium sp. Strain H83, isolated from residential settings.</title>
        <authorList>
            <person name="Lymperopoulou D."/>
            <person name="Adams R.I."/>
            <person name="Lindow S."/>
            <person name="Coil D.A."/>
            <person name="Jospin G."/>
            <person name="Eisen J.A."/>
        </authorList>
    </citation>
    <scope>NUCLEOTIDE SEQUENCE [LARGE SCALE GENOMIC DNA]</scope>
    <source>
        <strain evidence="16 17">H72</strain>
    </source>
</reference>
<dbReference type="PANTHER" id="PTHR11644">
    <property type="entry name" value="CYTIDINE DEAMINASE"/>
    <property type="match status" value="1"/>
</dbReference>
<sequence>MSAVPAATLEHLLAEAVTASQRAYCPHSDFPVGAALLTAEGAVVHGCNVENISYGLTNCAERSALFAAVSQGLPPRSFTAMAIHAPGVPLISPCGACRQVLLELMAPDATIVCSGSEPGRTRIWTLAELLPGAFDDF</sequence>
<dbReference type="GO" id="GO:0072527">
    <property type="term" value="P:pyrimidine-containing compound metabolic process"/>
    <property type="evidence" value="ECO:0007669"/>
    <property type="project" value="UniProtKB-ARBA"/>
</dbReference>
<organism evidence="16 17">
    <name type="scientific">Pseudomonas oryzihabitans</name>
    <dbReference type="NCBI Taxonomy" id="47885"/>
    <lineage>
        <taxon>Bacteria</taxon>
        <taxon>Pseudomonadati</taxon>
        <taxon>Pseudomonadota</taxon>
        <taxon>Gammaproteobacteria</taxon>
        <taxon>Pseudomonadales</taxon>
        <taxon>Pseudomonadaceae</taxon>
        <taxon>Pseudomonas</taxon>
    </lineage>
</organism>
<evidence type="ECO:0000313" key="17">
    <source>
        <dbReference type="Proteomes" id="UP000078356"/>
    </source>
</evidence>
<dbReference type="Pfam" id="PF00383">
    <property type="entry name" value="dCMP_cyt_deam_1"/>
    <property type="match status" value="1"/>
</dbReference>
<keyword evidence="7 15" id="KW-0378">Hydrolase</keyword>
<comment type="catalytic activity">
    <reaction evidence="11 15">
        <text>cytidine + H2O + H(+) = uridine + NH4(+)</text>
        <dbReference type="Rhea" id="RHEA:16069"/>
        <dbReference type="ChEBI" id="CHEBI:15377"/>
        <dbReference type="ChEBI" id="CHEBI:15378"/>
        <dbReference type="ChEBI" id="CHEBI:16704"/>
        <dbReference type="ChEBI" id="CHEBI:17562"/>
        <dbReference type="ChEBI" id="CHEBI:28938"/>
        <dbReference type="EC" id="3.5.4.5"/>
    </reaction>
</comment>
<dbReference type="OrthoDB" id="9795347at2"/>
<name>A0A178LLV4_9PSED</name>